<dbReference type="Pfam" id="PF05437">
    <property type="entry name" value="AzlD"/>
    <property type="match status" value="1"/>
</dbReference>
<feature type="transmembrane region" description="Helical" evidence="1">
    <location>
        <begin position="82"/>
        <end position="103"/>
    </location>
</feature>
<feature type="transmembrane region" description="Helical" evidence="1">
    <location>
        <begin position="6"/>
        <end position="23"/>
    </location>
</feature>
<organism evidence="2 3">
    <name type="scientific">Ralstonia pickettii</name>
    <name type="common">Burkholderia pickettii</name>
    <dbReference type="NCBI Taxonomy" id="329"/>
    <lineage>
        <taxon>Bacteria</taxon>
        <taxon>Pseudomonadati</taxon>
        <taxon>Pseudomonadota</taxon>
        <taxon>Betaproteobacteria</taxon>
        <taxon>Burkholderiales</taxon>
        <taxon>Burkholderiaceae</taxon>
        <taxon>Ralstonia</taxon>
    </lineage>
</organism>
<name>A0A2N4TSS5_RALPI</name>
<evidence type="ECO:0000313" key="2">
    <source>
        <dbReference type="EMBL" id="PLC42711.1"/>
    </source>
</evidence>
<keyword evidence="1" id="KW-1133">Transmembrane helix</keyword>
<evidence type="ECO:0000313" key="3">
    <source>
        <dbReference type="Proteomes" id="UP000234456"/>
    </source>
</evidence>
<keyword evidence="1" id="KW-0812">Transmembrane</keyword>
<dbReference type="RefSeq" id="WP_102065769.1">
    <property type="nucleotide sequence ID" value="NZ_PKQE01000002.1"/>
</dbReference>
<dbReference type="InterPro" id="IPR008407">
    <property type="entry name" value="Brnchd-chn_aa_trnsp_AzlD"/>
</dbReference>
<dbReference type="Proteomes" id="UP000234456">
    <property type="component" value="Unassembled WGS sequence"/>
</dbReference>
<dbReference type="OrthoDB" id="9134878at2"/>
<proteinExistence type="predicted"/>
<keyword evidence="1" id="KW-0472">Membrane</keyword>
<dbReference type="AlphaFoldDB" id="A0A2N4TSS5"/>
<gene>
    <name evidence="2" type="ORF">C0Q88_12270</name>
</gene>
<feature type="transmembrane region" description="Helical" evidence="1">
    <location>
        <begin position="44"/>
        <end position="62"/>
    </location>
</feature>
<accession>A0A2N4TSS5</accession>
<sequence length="104" mass="11208">MSSIEQWIGVGIMSVLTILLRASPLMINRAALRSRVVTQLNKELPLCVMVVLVANALGRSGMPSQIGQELIALCGVGLTYLMWRNAMLSVVAGIAGLTLLRFLL</sequence>
<protein>
    <submittedName>
        <fullName evidence="2">AzlD domain-containing protein</fullName>
    </submittedName>
</protein>
<dbReference type="EMBL" id="PKQE01000002">
    <property type="protein sequence ID" value="PLC42711.1"/>
    <property type="molecule type" value="Genomic_DNA"/>
</dbReference>
<comment type="caution">
    <text evidence="2">The sequence shown here is derived from an EMBL/GenBank/DDBJ whole genome shotgun (WGS) entry which is preliminary data.</text>
</comment>
<reference evidence="2 3" key="1">
    <citation type="submission" date="2017-12" db="EMBL/GenBank/DDBJ databases">
        <title>Draft genome sequence of Ralstonia pickettii 52.</title>
        <authorList>
            <person name="Zheng B."/>
        </authorList>
    </citation>
    <scope>NUCLEOTIDE SEQUENCE [LARGE SCALE GENOMIC DNA]</scope>
    <source>
        <strain evidence="2 3">52</strain>
    </source>
</reference>
<evidence type="ECO:0000256" key="1">
    <source>
        <dbReference type="SAM" id="Phobius"/>
    </source>
</evidence>